<feature type="compositionally biased region" description="Basic and acidic residues" evidence="1">
    <location>
        <begin position="34"/>
        <end position="54"/>
    </location>
</feature>
<name>A0AAW1YY62_CULAL</name>
<comment type="caution">
    <text evidence="2">The sequence shown here is derived from an EMBL/GenBank/DDBJ whole genome shotgun (WGS) entry which is preliminary data.</text>
</comment>
<dbReference type="EMBL" id="JAWDJR010000023">
    <property type="protein sequence ID" value="KAK9953503.1"/>
    <property type="molecule type" value="Genomic_DNA"/>
</dbReference>
<organism evidence="2 3">
    <name type="scientific">Culter alburnus</name>
    <name type="common">Topmouth culter</name>
    <dbReference type="NCBI Taxonomy" id="194366"/>
    <lineage>
        <taxon>Eukaryota</taxon>
        <taxon>Metazoa</taxon>
        <taxon>Chordata</taxon>
        <taxon>Craniata</taxon>
        <taxon>Vertebrata</taxon>
        <taxon>Euteleostomi</taxon>
        <taxon>Actinopterygii</taxon>
        <taxon>Neopterygii</taxon>
        <taxon>Teleostei</taxon>
        <taxon>Ostariophysi</taxon>
        <taxon>Cypriniformes</taxon>
        <taxon>Xenocyprididae</taxon>
        <taxon>Xenocypridinae</taxon>
        <taxon>Culter</taxon>
    </lineage>
</organism>
<keyword evidence="3" id="KW-1185">Reference proteome</keyword>
<feature type="compositionally biased region" description="Basic residues" evidence="1">
    <location>
        <begin position="55"/>
        <end position="73"/>
    </location>
</feature>
<sequence>MMGLSAAEKQRRYRAQRDSDPERRAAYLKKHREKWHDDRKLGKVKTMKDLSEREKRRKRAYWRRAQRQSRERKKVTENQVTPPQSPEDDPQPQMSRYRFIDQIIGSATCFIMEAFFGRHRANYHDDHEYTT</sequence>
<evidence type="ECO:0000313" key="3">
    <source>
        <dbReference type="Proteomes" id="UP001479290"/>
    </source>
</evidence>
<feature type="region of interest" description="Disordered" evidence="1">
    <location>
        <begin position="1"/>
        <end position="94"/>
    </location>
</feature>
<reference evidence="2 3" key="1">
    <citation type="submission" date="2024-05" db="EMBL/GenBank/DDBJ databases">
        <title>A high-quality chromosomal-level genome assembly of Topmouth culter (Culter alburnus).</title>
        <authorList>
            <person name="Zhao H."/>
        </authorList>
    </citation>
    <scope>NUCLEOTIDE SEQUENCE [LARGE SCALE GENOMIC DNA]</scope>
    <source>
        <strain evidence="2">CATC2023</strain>
        <tissue evidence="2">Muscle</tissue>
    </source>
</reference>
<evidence type="ECO:0000256" key="1">
    <source>
        <dbReference type="SAM" id="MobiDB-lite"/>
    </source>
</evidence>
<protein>
    <submittedName>
        <fullName evidence="2">Uncharacterized protein</fullName>
    </submittedName>
</protein>
<feature type="compositionally biased region" description="Basic and acidic residues" evidence="1">
    <location>
        <begin position="15"/>
        <end position="25"/>
    </location>
</feature>
<evidence type="ECO:0000313" key="2">
    <source>
        <dbReference type="EMBL" id="KAK9953503.1"/>
    </source>
</evidence>
<dbReference type="Proteomes" id="UP001479290">
    <property type="component" value="Unassembled WGS sequence"/>
</dbReference>
<proteinExistence type="predicted"/>
<dbReference type="AlphaFoldDB" id="A0AAW1YY62"/>
<accession>A0AAW1YY62</accession>
<gene>
    <name evidence="2" type="ORF">ABG768_017492</name>
</gene>